<sequence>MKEHQPIIVNRPVKKASKASKVLPGNQTVTNSQLGQKVKRGGCCLRGKV</sequence>
<keyword evidence="3" id="KW-1185">Reference proteome</keyword>
<comment type="caution">
    <text evidence="2">The sequence shown here is derived from an EMBL/GenBank/DDBJ whole genome shotgun (WGS) entry which is preliminary data.</text>
</comment>
<dbReference type="Proteomes" id="UP001589833">
    <property type="component" value="Unassembled WGS sequence"/>
</dbReference>
<evidence type="ECO:0000313" key="2">
    <source>
        <dbReference type="EMBL" id="MFC0561969.1"/>
    </source>
</evidence>
<accession>A0ABV6NMQ9</accession>
<feature type="region of interest" description="Disordered" evidence="1">
    <location>
        <begin position="1"/>
        <end position="20"/>
    </location>
</feature>
<organism evidence="2 3">
    <name type="scientific">Halalkalibacter alkalisediminis</name>
    <dbReference type="NCBI Taxonomy" id="935616"/>
    <lineage>
        <taxon>Bacteria</taxon>
        <taxon>Bacillati</taxon>
        <taxon>Bacillota</taxon>
        <taxon>Bacilli</taxon>
        <taxon>Bacillales</taxon>
        <taxon>Bacillaceae</taxon>
        <taxon>Halalkalibacter</taxon>
    </lineage>
</organism>
<dbReference type="RefSeq" id="WP_273847775.1">
    <property type="nucleotide sequence ID" value="NZ_JAQQWT010000034.1"/>
</dbReference>
<evidence type="ECO:0000256" key="1">
    <source>
        <dbReference type="SAM" id="MobiDB-lite"/>
    </source>
</evidence>
<name>A0ABV6NMQ9_9BACI</name>
<dbReference type="EMBL" id="JBHLTR010000097">
    <property type="protein sequence ID" value="MFC0561969.1"/>
    <property type="molecule type" value="Genomic_DNA"/>
</dbReference>
<protein>
    <submittedName>
        <fullName evidence="2">Uncharacterized protein</fullName>
    </submittedName>
</protein>
<gene>
    <name evidence="2" type="ORF">ACFFH4_24160</name>
</gene>
<reference evidence="2 3" key="1">
    <citation type="submission" date="2024-09" db="EMBL/GenBank/DDBJ databases">
        <authorList>
            <person name="Sun Q."/>
            <person name="Mori K."/>
        </authorList>
    </citation>
    <scope>NUCLEOTIDE SEQUENCE [LARGE SCALE GENOMIC DNA]</scope>
    <source>
        <strain evidence="2 3">NCAIM B.02301</strain>
    </source>
</reference>
<evidence type="ECO:0000313" key="3">
    <source>
        <dbReference type="Proteomes" id="UP001589833"/>
    </source>
</evidence>
<proteinExistence type="predicted"/>